<proteinExistence type="predicted"/>
<name>A0AAV1RQ72_9ROSI</name>
<accession>A0AAV1RQ72</accession>
<dbReference type="Proteomes" id="UP001314170">
    <property type="component" value="Unassembled WGS sequence"/>
</dbReference>
<feature type="region of interest" description="Disordered" evidence="1">
    <location>
        <begin position="1"/>
        <end position="29"/>
    </location>
</feature>
<evidence type="ECO:0000256" key="1">
    <source>
        <dbReference type="SAM" id="MobiDB-lite"/>
    </source>
</evidence>
<comment type="caution">
    <text evidence="2">The sequence shown here is derived from an EMBL/GenBank/DDBJ whole genome shotgun (WGS) entry which is preliminary data.</text>
</comment>
<sequence>MKDSSQSSDPNKNSHPETNYRGPHSHMMRMDFKPEDDRFLIPAPYGNGNRLLEENRITF</sequence>
<gene>
    <name evidence="2" type="ORF">DCAF_LOCUS12877</name>
</gene>
<evidence type="ECO:0000313" key="2">
    <source>
        <dbReference type="EMBL" id="CAK7337838.1"/>
    </source>
</evidence>
<keyword evidence="3" id="KW-1185">Reference proteome</keyword>
<organism evidence="2 3">
    <name type="scientific">Dovyalis caffra</name>
    <dbReference type="NCBI Taxonomy" id="77055"/>
    <lineage>
        <taxon>Eukaryota</taxon>
        <taxon>Viridiplantae</taxon>
        <taxon>Streptophyta</taxon>
        <taxon>Embryophyta</taxon>
        <taxon>Tracheophyta</taxon>
        <taxon>Spermatophyta</taxon>
        <taxon>Magnoliopsida</taxon>
        <taxon>eudicotyledons</taxon>
        <taxon>Gunneridae</taxon>
        <taxon>Pentapetalae</taxon>
        <taxon>rosids</taxon>
        <taxon>fabids</taxon>
        <taxon>Malpighiales</taxon>
        <taxon>Salicaceae</taxon>
        <taxon>Flacourtieae</taxon>
        <taxon>Dovyalis</taxon>
    </lineage>
</organism>
<dbReference type="AlphaFoldDB" id="A0AAV1RQ72"/>
<protein>
    <submittedName>
        <fullName evidence="2">Uncharacterized protein</fullName>
    </submittedName>
</protein>
<dbReference type="EMBL" id="CAWUPB010001108">
    <property type="protein sequence ID" value="CAK7337838.1"/>
    <property type="molecule type" value="Genomic_DNA"/>
</dbReference>
<reference evidence="2 3" key="1">
    <citation type="submission" date="2024-01" db="EMBL/GenBank/DDBJ databases">
        <authorList>
            <person name="Waweru B."/>
        </authorList>
    </citation>
    <scope>NUCLEOTIDE SEQUENCE [LARGE SCALE GENOMIC DNA]</scope>
</reference>
<feature type="compositionally biased region" description="Polar residues" evidence="1">
    <location>
        <begin position="1"/>
        <end position="17"/>
    </location>
</feature>
<evidence type="ECO:0000313" key="3">
    <source>
        <dbReference type="Proteomes" id="UP001314170"/>
    </source>
</evidence>